<dbReference type="Proteomes" id="UP000479190">
    <property type="component" value="Unassembled WGS sequence"/>
</dbReference>
<dbReference type="CDD" id="cd01647">
    <property type="entry name" value="RT_LTR"/>
    <property type="match status" value="1"/>
</dbReference>
<proteinExistence type="predicted"/>
<dbReference type="Pfam" id="PF00078">
    <property type="entry name" value="RVT_1"/>
    <property type="match status" value="1"/>
</dbReference>
<dbReference type="OrthoDB" id="7701233at2759"/>
<dbReference type="InterPro" id="IPR053134">
    <property type="entry name" value="RNA-dir_DNA_polymerase"/>
</dbReference>
<dbReference type="PROSITE" id="PS50878">
    <property type="entry name" value="RT_POL"/>
    <property type="match status" value="1"/>
</dbReference>
<dbReference type="EMBL" id="CADCXV010001087">
    <property type="protein sequence ID" value="CAB0041099.1"/>
    <property type="molecule type" value="Genomic_DNA"/>
</dbReference>
<dbReference type="GO" id="GO:0071897">
    <property type="term" value="P:DNA biosynthetic process"/>
    <property type="evidence" value="ECO:0007669"/>
    <property type="project" value="UniProtKB-ARBA"/>
</dbReference>
<gene>
    <name evidence="2" type="ORF">TBRA_LOCUS12780</name>
</gene>
<dbReference type="InterPro" id="IPR043502">
    <property type="entry name" value="DNA/RNA_pol_sf"/>
</dbReference>
<keyword evidence="3" id="KW-1185">Reference proteome</keyword>
<sequence>MSPMVWAVAKQIVEKWFKEEIIEKSASDYCSVPVLFKKQNSDEYRMCIDFREISKKTIKDTYPVASLDTVLDKLCKARYISKIDLKAAYHQIPMKKTSRKYTAFAVTGSGLWQFARLPFGLINAPMTFCRLVDHLFGREYEPYVFYYLDDILVVTETFEQHLDWIDKVLRRLVDAGLEINKEKFEFCCYSVA</sequence>
<reference evidence="2 3" key="1">
    <citation type="submission" date="2020-02" db="EMBL/GenBank/DDBJ databases">
        <authorList>
            <person name="Ferguson B K."/>
        </authorList>
    </citation>
    <scope>NUCLEOTIDE SEQUENCE [LARGE SCALE GENOMIC DNA]</scope>
</reference>
<dbReference type="AlphaFoldDB" id="A0A6H5IW34"/>
<dbReference type="Gene3D" id="3.30.70.270">
    <property type="match status" value="1"/>
</dbReference>
<dbReference type="InterPro" id="IPR043128">
    <property type="entry name" value="Rev_trsase/Diguanyl_cyclase"/>
</dbReference>
<evidence type="ECO:0000313" key="2">
    <source>
        <dbReference type="EMBL" id="CAB0041099.1"/>
    </source>
</evidence>
<organism evidence="2 3">
    <name type="scientific">Trichogramma brassicae</name>
    <dbReference type="NCBI Taxonomy" id="86971"/>
    <lineage>
        <taxon>Eukaryota</taxon>
        <taxon>Metazoa</taxon>
        <taxon>Ecdysozoa</taxon>
        <taxon>Arthropoda</taxon>
        <taxon>Hexapoda</taxon>
        <taxon>Insecta</taxon>
        <taxon>Pterygota</taxon>
        <taxon>Neoptera</taxon>
        <taxon>Endopterygota</taxon>
        <taxon>Hymenoptera</taxon>
        <taxon>Apocrita</taxon>
        <taxon>Proctotrupomorpha</taxon>
        <taxon>Chalcidoidea</taxon>
        <taxon>Trichogrammatidae</taxon>
        <taxon>Trichogramma</taxon>
    </lineage>
</organism>
<dbReference type="PANTHER" id="PTHR24559">
    <property type="entry name" value="TRANSPOSON TY3-I GAG-POL POLYPROTEIN"/>
    <property type="match status" value="1"/>
</dbReference>
<name>A0A6H5IW34_9HYME</name>
<protein>
    <recommendedName>
        <fullName evidence="1">Reverse transcriptase domain-containing protein</fullName>
    </recommendedName>
</protein>
<evidence type="ECO:0000259" key="1">
    <source>
        <dbReference type="PROSITE" id="PS50878"/>
    </source>
</evidence>
<feature type="domain" description="Reverse transcriptase" evidence="1">
    <location>
        <begin position="16"/>
        <end position="192"/>
    </location>
</feature>
<dbReference type="SUPFAM" id="SSF56672">
    <property type="entry name" value="DNA/RNA polymerases"/>
    <property type="match status" value="1"/>
</dbReference>
<evidence type="ECO:0000313" key="3">
    <source>
        <dbReference type="Proteomes" id="UP000479190"/>
    </source>
</evidence>
<dbReference type="PANTHER" id="PTHR24559:SF444">
    <property type="entry name" value="REVERSE TRANSCRIPTASE DOMAIN-CONTAINING PROTEIN"/>
    <property type="match status" value="1"/>
</dbReference>
<dbReference type="InterPro" id="IPR000477">
    <property type="entry name" value="RT_dom"/>
</dbReference>
<dbReference type="Gene3D" id="3.10.10.10">
    <property type="entry name" value="HIV Type 1 Reverse Transcriptase, subunit A, domain 1"/>
    <property type="match status" value="1"/>
</dbReference>
<accession>A0A6H5IW34</accession>